<evidence type="ECO:0000313" key="4">
    <source>
        <dbReference type="EMBL" id="SEI41973.1"/>
    </source>
</evidence>
<proteinExistence type="predicted"/>
<protein>
    <submittedName>
        <fullName evidence="4">Methyltransferase domain-containing protein</fullName>
    </submittedName>
</protein>
<name>A0A1H6QE41_9FIRM</name>
<sequence length="194" mass="22661">MDTNQIVDTNAYYKEHAEEYIKATENIDMSREHEMFERHLGEGQQFILDVGCGSGRDARYFKSQGHHVIAIDPNVEFVEHARNFQIDAYQSDVAHIEFLDMFDGIWACAVLLHYRKKELAAAFSKLYNALKEGGILYCSFQYGDKEEDRNGRHYSDLTDESIKEYIGDFKMIDVMITDDRSNRNVRWLNVILKK</sequence>
<dbReference type="InterPro" id="IPR029063">
    <property type="entry name" value="SAM-dependent_MTases_sf"/>
</dbReference>
<keyword evidence="5" id="KW-1185">Reference proteome</keyword>
<dbReference type="Gene3D" id="3.40.50.150">
    <property type="entry name" value="Vaccinia Virus protein VP39"/>
    <property type="match status" value="1"/>
</dbReference>
<dbReference type="Proteomes" id="UP000183028">
    <property type="component" value="Unassembled WGS sequence"/>
</dbReference>
<dbReference type="PANTHER" id="PTHR43861:SF1">
    <property type="entry name" value="TRANS-ACONITATE 2-METHYLTRANSFERASE"/>
    <property type="match status" value="1"/>
</dbReference>
<dbReference type="EMBL" id="FNYK01000003">
    <property type="protein sequence ID" value="SEI41973.1"/>
    <property type="molecule type" value="Genomic_DNA"/>
</dbReference>
<evidence type="ECO:0000259" key="3">
    <source>
        <dbReference type="Pfam" id="PF13649"/>
    </source>
</evidence>
<dbReference type="PANTHER" id="PTHR43861">
    <property type="entry name" value="TRANS-ACONITATE 2-METHYLTRANSFERASE-RELATED"/>
    <property type="match status" value="1"/>
</dbReference>
<dbReference type="Pfam" id="PF13649">
    <property type="entry name" value="Methyltransf_25"/>
    <property type="match status" value="1"/>
</dbReference>
<dbReference type="InterPro" id="IPR041698">
    <property type="entry name" value="Methyltransf_25"/>
</dbReference>
<keyword evidence="2 4" id="KW-0808">Transferase</keyword>
<reference evidence="5" key="1">
    <citation type="submission" date="2016-10" db="EMBL/GenBank/DDBJ databases">
        <authorList>
            <person name="Varghese N."/>
        </authorList>
    </citation>
    <scope>NUCLEOTIDE SEQUENCE [LARGE SCALE GENOMIC DNA]</scope>
    <source>
        <strain evidence="5">DSM 20406</strain>
    </source>
</reference>
<dbReference type="SUPFAM" id="SSF53335">
    <property type="entry name" value="S-adenosyl-L-methionine-dependent methyltransferases"/>
    <property type="match status" value="1"/>
</dbReference>
<evidence type="ECO:0000256" key="2">
    <source>
        <dbReference type="ARBA" id="ARBA00022679"/>
    </source>
</evidence>
<feature type="domain" description="Methyltransferase" evidence="3">
    <location>
        <begin position="47"/>
        <end position="134"/>
    </location>
</feature>
<organism evidence="4 5">
    <name type="scientific">Sharpea azabuensis</name>
    <dbReference type="NCBI Taxonomy" id="322505"/>
    <lineage>
        <taxon>Bacteria</taxon>
        <taxon>Bacillati</taxon>
        <taxon>Bacillota</taxon>
        <taxon>Erysipelotrichia</taxon>
        <taxon>Erysipelotrichales</taxon>
        <taxon>Coprobacillaceae</taxon>
        <taxon>Sharpea</taxon>
    </lineage>
</organism>
<evidence type="ECO:0000256" key="1">
    <source>
        <dbReference type="ARBA" id="ARBA00022603"/>
    </source>
</evidence>
<dbReference type="STRING" id="322505.SAMN04487836_11732"/>
<keyword evidence="1 4" id="KW-0489">Methyltransferase</keyword>
<dbReference type="AlphaFoldDB" id="A0A1H6QE41"/>
<dbReference type="CDD" id="cd02440">
    <property type="entry name" value="AdoMet_MTases"/>
    <property type="match status" value="1"/>
</dbReference>
<dbReference type="GO" id="GO:0008168">
    <property type="term" value="F:methyltransferase activity"/>
    <property type="evidence" value="ECO:0007669"/>
    <property type="project" value="UniProtKB-KW"/>
</dbReference>
<dbReference type="eggNOG" id="COG0500">
    <property type="taxonomic scope" value="Bacteria"/>
</dbReference>
<dbReference type="RefSeq" id="WP_074731182.1">
    <property type="nucleotide sequence ID" value="NZ_FNYK01000003.1"/>
</dbReference>
<dbReference type="GO" id="GO:0032259">
    <property type="term" value="P:methylation"/>
    <property type="evidence" value="ECO:0007669"/>
    <property type="project" value="UniProtKB-KW"/>
</dbReference>
<gene>
    <name evidence="4" type="ORF">SAMN04487834_100350</name>
</gene>
<accession>A0A1H6QE41</accession>
<evidence type="ECO:0000313" key="5">
    <source>
        <dbReference type="Proteomes" id="UP000183028"/>
    </source>
</evidence>